<evidence type="ECO:0000256" key="2">
    <source>
        <dbReference type="ARBA" id="ARBA00023242"/>
    </source>
</evidence>
<reference evidence="5 6" key="1">
    <citation type="submission" date="2015-08" db="EMBL/GenBank/DDBJ databases">
        <title>Next Generation Sequencing and Analysis of the Genome of Puccinia sorghi L Schw, the Causal Agent of Maize Common Rust.</title>
        <authorList>
            <person name="Rochi L."/>
            <person name="Burguener G."/>
            <person name="Darino M."/>
            <person name="Turjanski A."/>
            <person name="Kreff E."/>
            <person name="Dieguez M.J."/>
            <person name="Sacco F."/>
        </authorList>
    </citation>
    <scope>NUCLEOTIDE SEQUENCE [LARGE SCALE GENOMIC DNA]</scope>
    <source>
        <strain evidence="5 6">RO10H11247</strain>
    </source>
</reference>
<gene>
    <name evidence="5" type="ORF">VP01_405g9</name>
</gene>
<evidence type="ECO:0000256" key="3">
    <source>
        <dbReference type="SAM" id="MobiDB-lite"/>
    </source>
</evidence>
<feature type="compositionally biased region" description="Basic and acidic residues" evidence="3">
    <location>
        <begin position="94"/>
        <end position="112"/>
    </location>
</feature>
<dbReference type="AlphaFoldDB" id="A0A0L6URN1"/>
<feature type="domain" description="Chromo" evidence="4">
    <location>
        <begin position="145"/>
        <end position="205"/>
    </location>
</feature>
<dbReference type="InterPro" id="IPR008251">
    <property type="entry name" value="Chromo_shadow_dom"/>
</dbReference>
<dbReference type="Proteomes" id="UP000037035">
    <property type="component" value="Unassembled WGS sequence"/>
</dbReference>
<feature type="compositionally biased region" description="Basic and acidic residues" evidence="3">
    <location>
        <begin position="263"/>
        <end position="279"/>
    </location>
</feature>
<feature type="compositionally biased region" description="Acidic residues" evidence="3">
    <location>
        <begin position="280"/>
        <end position="291"/>
    </location>
</feature>
<dbReference type="PROSITE" id="PS50013">
    <property type="entry name" value="CHROMO_2"/>
    <property type="match status" value="1"/>
</dbReference>
<organism evidence="5 6">
    <name type="scientific">Puccinia sorghi</name>
    <dbReference type="NCBI Taxonomy" id="27349"/>
    <lineage>
        <taxon>Eukaryota</taxon>
        <taxon>Fungi</taxon>
        <taxon>Dikarya</taxon>
        <taxon>Basidiomycota</taxon>
        <taxon>Pucciniomycotina</taxon>
        <taxon>Pucciniomycetes</taxon>
        <taxon>Pucciniales</taxon>
        <taxon>Pucciniaceae</taxon>
        <taxon>Puccinia</taxon>
    </lineage>
</organism>
<evidence type="ECO:0000256" key="1">
    <source>
        <dbReference type="ARBA" id="ARBA00004123"/>
    </source>
</evidence>
<dbReference type="SMART" id="SM00298">
    <property type="entry name" value="CHROMO"/>
    <property type="match status" value="1"/>
</dbReference>
<dbReference type="GO" id="GO:0006338">
    <property type="term" value="P:chromatin remodeling"/>
    <property type="evidence" value="ECO:0007669"/>
    <property type="project" value="UniProtKB-ARBA"/>
</dbReference>
<evidence type="ECO:0000259" key="4">
    <source>
        <dbReference type="PROSITE" id="PS50013"/>
    </source>
</evidence>
<dbReference type="GO" id="GO:0005634">
    <property type="term" value="C:nucleus"/>
    <property type="evidence" value="ECO:0007669"/>
    <property type="project" value="UniProtKB-SubCell"/>
</dbReference>
<keyword evidence="2" id="KW-0539">Nucleus</keyword>
<dbReference type="Pfam" id="PF00385">
    <property type="entry name" value="Chromo"/>
    <property type="match status" value="1"/>
</dbReference>
<dbReference type="InterPro" id="IPR051219">
    <property type="entry name" value="Heterochromatin_chromo-domain"/>
</dbReference>
<name>A0A0L6URN1_9BASI</name>
<protein>
    <recommendedName>
        <fullName evidence="4">Chromo domain-containing protein</fullName>
    </recommendedName>
</protein>
<comment type="caution">
    <text evidence="5">The sequence shown here is derived from an EMBL/GenBank/DDBJ whole genome shotgun (WGS) entry which is preliminary data.</text>
</comment>
<sequence length="374" mass="42046">MRVQDFQQIIERQLKKNVRVSSPWARCELAHLGQPKQAFPTPKFNWLSTCTIPSATTTRSTIPPPLTTFTTKPFSSCLAKENEIRPSSASEQESDSKTSPRDKSNKSAEKSSKKSKANGAKPSNDASSSSGDDKDDDEEDEEEVYEVATIKSHRKKRGVTEYLVGWKGYKSDDDSWEPPEHLLPGAVEILKSYRVAHNLEPTGKSGRVSEVSAKSKRSVKADESDRSDDEDDQKNRKRKRASQDKPSSSIAPLRKNGTSGPTKADRDSVKNRKPVRSDSEVSDSESLDDEQWHEKHKKLSTWEDLIRSVRTVEKPISEDDTGSQHTRGKADDTINVCLLWKNGRASWVSNKIAREKLPQKMLDFYEDTSPVQVK</sequence>
<feature type="region of interest" description="Disordered" evidence="3">
    <location>
        <begin position="199"/>
        <end position="299"/>
    </location>
</feature>
<evidence type="ECO:0000313" key="5">
    <source>
        <dbReference type="EMBL" id="KNZ51179.1"/>
    </source>
</evidence>
<proteinExistence type="predicted"/>
<feature type="region of interest" description="Disordered" evidence="3">
    <location>
        <begin position="55"/>
        <end position="157"/>
    </location>
</feature>
<dbReference type="InterPro" id="IPR016197">
    <property type="entry name" value="Chromo-like_dom_sf"/>
</dbReference>
<dbReference type="InterPro" id="IPR000953">
    <property type="entry name" value="Chromo/chromo_shadow_dom"/>
</dbReference>
<dbReference type="VEuPathDB" id="FungiDB:VP01_405g9"/>
<dbReference type="CDD" id="cd00024">
    <property type="entry name" value="CD_CSD"/>
    <property type="match status" value="1"/>
</dbReference>
<dbReference type="OrthoDB" id="2507021at2759"/>
<dbReference type="InterPro" id="IPR023780">
    <property type="entry name" value="Chromo_domain"/>
</dbReference>
<dbReference type="STRING" id="27349.A0A0L6URN1"/>
<feature type="compositionally biased region" description="Polar residues" evidence="3">
    <location>
        <begin position="244"/>
        <end position="261"/>
    </location>
</feature>
<dbReference type="EMBL" id="LAVV01009124">
    <property type="protein sequence ID" value="KNZ51179.1"/>
    <property type="molecule type" value="Genomic_DNA"/>
</dbReference>
<dbReference type="Pfam" id="PF01393">
    <property type="entry name" value="Chromo_shadow"/>
    <property type="match status" value="1"/>
</dbReference>
<dbReference type="SUPFAM" id="SSF54160">
    <property type="entry name" value="Chromo domain-like"/>
    <property type="match status" value="2"/>
</dbReference>
<keyword evidence="6" id="KW-1185">Reference proteome</keyword>
<accession>A0A0L6URN1</accession>
<feature type="compositionally biased region" description="Low complexity" evidence="3">
    <location>
        <begin position="117"/>
        <end position="130"/>
    </location>
</feature>
<evidence type="ECO:0000313" key="6">
    <source>
        <dbReference type="Proteomes" id="UP000037035"/>
    </source>
</evidence>
<feature type="compositionally biased region" description="Acidic residues" evidence="3">
    <location>
        <begin position="133"/>
        <end position="145"/>
    </location>
</feature>
<dbReference type="PANTHER" id="PTHR22812">
    <property type="entry name" value="CHROMOBOX PROTEIN"/>
    <property type="match status" value="1"/>
</dbReference>
<dbReference type="Gene3D" id="2.40.50.40">
    <property type="match status" value="2"/>
</dbReference>
<comment type="subcellular location">
    <subcellularLocation>
        <location evidence="1">Nucleus</location>
    </subcellularLocation>
</comment>